<dbReference type="PANTHER" id="PTHR48253">
    <property type="match status" value="1"/>
</dbReference>
<reference evidence="1 2" key="1">
    <citation type="journal article" date="2011" name="Science">
        <title>The Selaginella genome identifies genetic changes associated with the evolution of vascular plants.</title>
        <authorList>
            <person name="Banks J.A."/>
            <person name="Nishiyama T."/>
            <person name="Hasebe M."/>
            <person name="Bowman J.L."/>
            <person name="Gribskov M."/>
            <person name="dePamphilis C."/>
            <person name="Albert V.A."/>
            <person name="Aono N."/>
            <person name="Aoyama T."/>
            <person name="Ambrose B.A."/>
            <person name="Ashton N.W."/>
            <person name="Axtell M.J."/>
            <person name="Barker E."/>
            <person name="Barker M.S."/>
            <person name="Bennetzen J.L."/>
            <person name="Bonawitz N.D."/>
            <person name="Chapple C."/>
            <person name="Cheng C."/>
            <person name="Correa L.G."/>
            <person name="Dacre M."/>
            <person name="DeBarry J."/>
            <person name="Dreyer I."/>
            <person name="Elias M."/>
            <person name="Engstrom E.M."/>
            <person name="Estelle M."/>
            <person name="Feng L."/>
            <person name="Finet C."/>
            <person name="Floyd S.K."/>
            <person name="Frommer W.B."/>
            <person name="Fujita T."/>
            <person name="Gramzow L."/>
            <person name="Gutensohn M."/>
            <person name="Harholt J."/>
            <person name="Hattori M."/>
            <person name="Heyl A."/>
            <person name="Hirai T."/>
            <person name="Hiwatashi Y."/>
            <person name="Ishikawa M."/>
            <person name="Iwata M."/>
            <person name="Karol K.G."/>
            <person name="Koehler B."/>
            <person name="Kolukisaoglu U."/>
            <person name="Kubo M."/>
            <person name="Kurata T."/>
            <person name="Lalonde S."/>
            <person name="Li K."/>
            <person name="Li Y."/>
            <person name="Litt A."/>
            <person name="Lyons E."/>
            <person name="Manning G."/>
            <person name="Maruyama T."/>
            <person name="Michael T.P."/>
            <person name="Mikami K."/>
            <person name="Miyazaki S."/>
            <person name="Morinaga S."/>
            <person name="Murata T."/>
            <person name="Mueller-Roeber B."/>
            <person name="Nelson D.R."/>
            <person name="Obara M."/>
            <person name="Oguri Y."/>
            <person name="Olmstead R.G."/>
            <person name="Onodera N."/>
            <person name="Petersen B.L."/>
            <person name="Pils B."/>
            <person name="Prigge M."/>
            <person name="Rensing S.A."/>
            <person name="Riano-Pachon D.M."/>
            <person name="Roberts A.W."/>
            <person name="Sato Y."/>
            <person name="Scheller H.V."/>
            <person name="Schulz B."/>
            <person name="Schulz C."/>
            <person name="Shakirov E.V."/>
            <person name="Shibagaki N."/>
            <person name="Shinohara N."/>
            <person name="Shippen D.E."/>
            <person name="Soerensen I."/>
            <person name="Sotooka R."/>
            <person name="Sugimoto N."/>
            <person name="Sugita M."/>
            <person name="Sumikawa N."/>
            <person name="Tanurdzic M."/>
            <person name="Theissen G."/>
            <person name="Ulvskov P."/>
            <person name="Wakazuki S."/>
            <person name="Weng J.K."/>
            <person name="Willats W.W."/>
            <person name="Wipf D."/>
            <person name="Wolf P.G."/>
            <person name="Yang L."/>
            <person name="Zimmer A.D."/>
            <person name="Zhu Q."/>
            <person name="Mitros T."/>
            <person name="Hellsten U."/>
            <person name="Loque D."/>
            <person name="Otillar R."/>
            <person name="Salamov A."/>
            <person name="Schmutz J."/>
            <person name="Shapiro H."/>
            <person name="Lindquist E."/>
            <person name="Lucas S."/>
            <person name="Rokhsar D."/>
            <person name="Grigoriev I.V."/>
        </authorList>
    </citation>
    <scope>NUCLEOTIDE SEQUENCE [LARGE SCALE GENOMIC DNA]</scope>
</reference>
<evidence type="ECO:0000313" key="1">
    <source>
        <dbReference type="EMBL" id="EFJ35244.1"/>
    </source>
</evidence>
<dbReference type="AlphaFoldDB" id="D8QWI5"/>
<gene>
    <name evidence="1" type="ORF">SELMODRAFT_80493</name>
</gene>
<dbReference type="Proteomes" id="UP000001514">
    <property type="component" value="Unassembled WGS sequence"/>
</dbReference>
<dbReference type="KEGG" id="smo:SELMODRAFT_80493"/>
<proteinExistence type="predicted"/>
<dbReference type="InParanoid" id="D8QWI5"/>
<organism evidence="2">
    <name type="scientific">Selaginella moellendorffii</name>
    <name type="common">Spikemoss</name>
    <dbReference type="NCBI Taxonomy" id="88036"/>
    <lineage>
        <taxon>Eukaryota</taxon>
        <taxon>Viridiplantae</taxon>
        <taxon>Streptophyta</taxon>
        <taxon>Embryophyta</taxon>
        <taxon>Tracheophyta</taxon>
        <taxon>Lycopodiopsida</taxon>
        <taxon>Selaginellales</taxon>
        <taxon>Selaginellaceae</taxon>
        <taxon>Selaginella</taxon>
    </lineage>
</organism>
<keyword evidence="2" id="KW-1185">Reference proteome</keyword>
<dbReference type="FunCoup" id="D8QWI5">
    <property type="interactions" value="1030"/>
</dbReference>
<dbReference type="SUPFAM" id="SSF51197">
    <property type="entry name" value="Clavaminate synthase-like"/>
    <property type="match status" value="1"/>
</dbReference>
<dbReference type="EMBL" id="GL377568">
    <property type="protein sequence ID" value="EFJ35244.1"/>
    <property type="molecule type" value="Genomic_DNA"/>
</dbReference>
<evidence type="ECO:0000313" key="2">
    <source>
        <dbReference type="Proteomes" id="UP000001514"/>
    </source>
</evidence>
<accession>D8QWI5</accession>
<sequence>MLEAAASDVGVRERVVRALGGAGMIAVRNVPGLEYLRSVLLPQARTLALMPDLDRKSVLKENLLGSDVPLKRKDRLVSSFVTQLPVSRSETDQTPDQLVLKTGELFRHLGYRLIDVGVRVARVCDTALPGLQLEKTILGSQTAKGRLIHYHSECERLPRPDPAQRELSGSEFWQQWHYDYGVLTVLTAPVYINASGSVGQSHSSLVAMDSWTGSVTAVNIPDGSVLVQVGEAAQIFSGGKLRATAHCVVKPQLDPEASRETFVVFLQPAWDKALSCQVALEDGDETGSGDNRISVIPPLETRWKKGCTFAEFSKQTTGQYYGSKGIQSNKTRAV</sequence>
<dbReference type="InterPro" id="IPR027443">
    <property type="entry name" value="IPNS-like_sf"/>
</dbReference>
<dbReference type="Gene3D" id="2.60.120.330">
    <property type="entry name" value="B-lactam Antibiotic, Isopenicillin N Synthase, Chain"/>
    <property type="match status" value="1"/>
</dbReference>
<name>D8QWI5_SELML</name>
<dbReference type="PANTHER" id="PTHR48253:SF2">
    <property type="entry name" value="ISOPENICILLIN N SYNTHASE-LIKE FE(2+) 2OG DIOXYGENASE DOMAIN-CONTAINING PROTEIN"/>
    <property type="match status" value="1"/>
</dbReference>
<dbReference type="Gramene" id="EFJ35244">
    <property type="protein sequence ID" value="EFJ35244"/>
    <property type="gene ID" value="SELMODRAFT_80493"/>
</dbReference>
<protein>
    <submittedName>
        <fullName evidence="1">Uncharacterized protein</fullName>
    </submittedName>
</protein>
<dbReference type="HOGENOM" id="CLU_043881_0_0_1"/>
<dbReference type="OrthoDB" id="438224at2759"/>
<dbReference type="eggNOG" id="ENOG502QTB1">
    <property type="taxonomic scope" value="Eukaryota"/>
</dbReference>